<keyword evidence="6 9" id="KW-0822">Tryptophan biosynthesis</keyword>
<organism evidence="11 12">
    <name type="scientific">Dethiosulfovibrio salsuginis</name>
    <dbReference type="NCBI Taxonomy" id="561720"/>
    <lineage>
        <taxon>Bacteria</taxon>
        <taxon>Thermotogati</taxon>
        <taxon>Synergistota</taxon>
        <taxon>Synergistia</taxon>
        <taxon>Synergistales</taxon>
        <taxon>Dethiosulfovibrionaceae</taxon>
        <taxon>Dethiosulfovibrio</taxon>
    </lineage>
</organism>
<evidence type="ECO:0000256" key="3">
    <source>
        <dbReference type="ARBA" id="ARBA00012572"/>
    </source>
</evidence>
<dbReference type="EC" id="5.3.1.24" evidence="3 9"/>
<dbReference type="PANTHER" id="PTHR42894:SF1">
    <property type="entry name" value="N-(5'-PHOSPHORIBOSYL)ANTHRANILATE ISOMERASE"/>
    <property type="match status" value="1"/>
</dbReference>
<dbReference type="CDD" id="cd00405">
    <property type="entry name" value="PRAI"/>
    <property type="match status" value="1"/>
</dbReference>
<dbReference type="PANTHER" id="PTHR42894">
    <property type="entry name" value="N-(5'-PHOSPHORIBOSYL)ANTHRANILATE ISOMERASE"/>
    <property type="match status" value="1"/>
</dbReference>
<name>A0A1X7KZS9_9BACT</name>
<evidence type="ECO:0000256" key="6">
    <source>
        <dbReference type="ARBA" id="ARBA00022822"/>
    </source>
</evidence>
<dbReference type="InterPro" id="IPR011060">
    <property type="entry name" value="RibuloseP-bd_barrel"/>
</dbReference>
<keyword evidence="5 9" id="KW-0028">Amino-acid biosynthesis</keyword>
<evidence type="ECO:0000256" key="8">
    <source>
        <dbReference type="ARBA" id="ARBA00023235"/>
    </source>
</evidence>
<comment type="catalytic activity">
    <reaction evidence="1 9">
        <text>N-(5-phospho-beta-D-ribosyl)anthranilate = 1-(2-carboxyphenylamino)-1-deoxy-D-ribulose 5-phosphate</text>
        <dbReference type="Rhea" id="RHEA:21540"/>
        <dbReference type="ChEBI" id="CHEBI:18277"/>
        <dbReference type="ChEBI" id="CHEBI:58613"/>
        <dbReference type="EC" id="5.3.1.24"/>
    </reaction>
</comment>
<keyword evidence="12" id="KW-1185">Reference proteome</keyword>
<dbReference type="Gene3D" id="3.20.20.70">
    <property type="entry name" value="Aldolase class I"/>
    <property type="match status" value="1"/>
</dbReference>
<dbReference type="SUPFAM" id="SSF51366">
    <property type="entry name" value="Ribulose-phoshate binding barrel"/>
    <property type="match status" value="1"/>
</dbReference>
<evidence type="ECO:0000256" key="5">
    <source>
        <dbReference type="ARBA" id="ARBA00022605"/>
    </source>
</evidence>
<proteinExistence type="inferred from homology"/>
<dbReference type="InterPro" id="IPR044643">
    <property type="entry name" value="TrpF_fam"/>
</dbReference>
<dbReference type="GO" id="GO:0004640">
    <property type="term" value="F:phosphoribosylanthranilate isomerase activity"/>
    <property type="evidence" value="ECO:0007669"/>
    <property type="project" value="UniProtKB-UniRule"/>
</dbReference>
<evidence type="ECO:0000259" key="10">
    <source>
        <dbReference type="Pfam" id="PF00697"/>
    </source>
</evidence>
<evidence type="ECO:0000256" key="9">
    <source>
        <dbReference type="HAMAP-Rule" id="MF_00135"/>
    </source>
</evidence>
<keyword evidence="7 9" id="KW-0057">Aromatic amino acid biosynthesis</keyword>
<accession>A0A1X7KZS9</accession>
<feature type="domain" description="N-(5'phosphoribosyl) anthranilate isomerase (PRAI)" evidence="10">
    <location>
        <begin position="3"/>
        <end position="190"/>
    </location>
</feature>
<dbReference type="AlphaFoldDB" id="A0A1X7KZS9"/>
<dbReference type="GO" id="GO:0000162">
    <property type="term" value="P:L-tryptophan biosynthetic process"/>
    <property type="evidence" value="ECO:0007669"/>
    <property type="project" value="UniProtKB-UniRule"/>
</dbReference>
<gene>
    <name evidence="9" type="primary">trpF</name>
    <name evidence="11" type="ORF">SAMN06275492_14013</name>
</gene>
<dbReference type="EMBL" id="FXBB01000040">
    <property type="protein sequence ID" value="SMG46552.1"/>
    <property type="molecule type" value="Genomic_DNA"/>
</dbReference>
<evidence type="ECO:0000256" key="2">
    <source>
        <dbReference type="ARBA" id="ARBA00004664"/>
    </source>
</evidence>
<protein>
    <recommendedName>
        <fullName evidence="4 9">N-(5'-phosphoribosyl)anthranilate isomerase</fullName>
        <shortName evidence="9">PRAI</shortName>
        <ecNumber evidence="3 9">5.3.1.24</ecNumber>
    </recommendedName>
</protein>
<dbReference type="InterPro" id="IPR001240">
    <property type="entry name" value="PRAI_dom"/>
</dbReference>
<dbReference type="UniPathway" id="UPA00035">
    <property type="reaction ID" value="UER00042"/>
</dbReference>
<evidence type="ECO:0000256" key="7">
    <source>
        <dbReference type="ARBA" id="ARBA00023141"/>
    </source>
</evidence>
<evidence type="ECO:0000256" key="1">
    <source>
        <dbReference type="ARBA" id="ARBA00001164"/>
    </source>
</evidence>
<comment type="pathway">
    <text evidence="2 9">Amino-acid biosynthesis; L-tryptophan biosynthesis; L-tryptophan from chorismate: step 3/5.</text>
</comment>
<dbReference type="STRING" id="561720.SAMN06275492_14013"/>
<dbReference type="InterPro" id="IPR013785">
    <property type="entry name" value="Aldolase_TIM"/>
</dbReference>
<evidence type="ECO:0000256" key="4">
    <source>
        <dbReference type="ARBA" id="ARBA00022272"/>
    </source>
</evidence>
<dbReference type="Pfam" id="PF00697">
    <property type="entry name" value="PRAI"/>
    <property type="match status" value="1"/>
</dbReference>
<dbReference type="RefSeq" id="WP_085545468.1">
    <property type="nucleotide sequence ID" value="NZ_FXBB01000040.1"/>
</dbReference>
<sequence length="205" mass="22090">MKAKICGLTAREDVAAAVELGYDCLGFILAPSPRRVSLHQARALLEDRPKTPTVAVVVDPAPSELEAIVSSGLFDYVQFHGSEGPETVGSVPSMSIKAFGICGPEDLERALSFQAADLLLLDGPRGGGGRRFDWSMLKGLRIDRPWMLAGGLGLDNLEEGMSLGPDWVDLNSGLEVSPGVKDRAKMAAAMEMVEGFNRRKELRHE</sequence>
<evidence type="ECO:0000313" key="11">
    <source>
        <dbReference type="EMBL" id="SMG46552.1"/>
    </source>
</evidence>
<evidence type="ECO:0000313" key="12">
    <source>
        <dbReference type="Proteomes" id="UP000193355"/>
    </source>
</evidence>
<dbReference type="OrthoDB" id="9786954at2"/>
<dbReference type="HAMAP" id="MF_00135">
    <property type="entry name" value="PRAI"/>
    <property type="match status" value="1"/>
</dbReference>
<keyword evidence="8 9" id="KW-0413">Isomerase</keyword>
<comment type="similarity">
    <text evidence="9">Belongs to the TrpF family.</text>
</comment>
<reference evidence="12" key="1">
    <citation type="submission" date="2017-04" db="EMBL/GenBank/DDBJ databases">
        <authorList>
            <person name="Varghese N."/>
            <person name="Submissions S."/>
        </authorList>
    </citation>
    <scope>NUCLEOTIDE SEQUENCE [LARGE SCALE GENOMIC DNA]</scope>
    <source>
        <strain evidence="12">USBA 82</strain>
    </source>
</reference>
<dbReference type="Proteomes" id="UP000193355">
    <property type="component" value="Unassembled WGS sequence"/>
</dbReference>